<evidence type="ECO:0008006" key="3">
    <source>
        <dbReference type="Google" id="ProtNLM"/>
    </source>
</evidence>
<keyword evidence="2" id="KW-1185">Reference proteome</keyword>
<gene>
    <name evidence="1" type="ORF">CVM52_16175</name>
</gene>
<organism evidence="1 2">
    <name type="scientific">Pseudooceanicola lipolyticus</name>
    <dbReference type="NCBI Taxonomy" id="2029104"/>
    <lineage>
        <taxon>Bacteria</taxon>
        <taxon>Pseudomonadati</taxon>
        <taxon>Pseudomonadota</taxon>
        <taxon>Alphaproteobacteria</taxon>
        <taxon>Rhodobacterales</taxon>
        <taxon>Paracoccaceae</taxon>
        <taxon>Pseudooceanicola</taxon>
    </lineage>
</organism>
<evidence type="ECO:0000313" key="1">
    <source>
        <dbReference type="EMBL" id="PJE35627.1"/>
    </source>
</evidence>
<evidence type="ECO:0000313" key="2">
    <source>
        <dbReference type="Proteomes" id="UP000231553"/>
    </source>
</evidence>
<name>A0A2M8IYM0_9RHOB</name>
<dbReference type="AlphaFoldDB" id="A0A2M8IYM0"/>
<comment type="caution">
    <text evidence="1">The sequence shown here is derived from an EMBL/GenBank/DDBJ whole genome shotgun (WGS) entry which is preliminary data.</text>
</comment>
<proteinExistence type="predicted"/>
<dbReference type="SUPFAM" id="SSF81901">
    <property type="entry name" value="HCP-like"/>
    <property type="match status" value="1"/>
</dbReference>
<accession>A0A2M8IYM0</accession>
<dbReference type="PROSITE" id="PS51257">
    <property type="entry name" value="PROKAR_LIPOPROTEIN"/>
    <property type="match status" value="1"/>
</dbReference>
<sequence>MTLRYSLFPSVFLGLGPVLALVLACVTGPRPALARDLAFLQDNSAKITILDGWRCSSRATVTVESATAALYDAQVAYLGTLFGAALNNLLQSCPKLTEVTIRGRVDGTAWLEAKSSAAQGWQMAMELPRLEQAATTIPDRIKDFDDLPRLASIYQPYRAVPGVAETRAFRTFATFAQNTVLSIAGDPAGFDAYVRDKLDEMADDKAADEVEKALEVVAIYDRNAARMLRMRFAKLRQDIMRAEWTGVLSKALTPQTGIAEAARQIGAQLQRRPVAASDLGFLDDRLASWIERRLQQHDAAHPGTELADLAADRAIAEALERAEVPEGLNASRAAVDEAALAYAGFLDLALAEQLGAAQAIIDETGTGFADVDLVVETGLALSEEFRNHGFDEIADTLSEHAGARSTRLIEAGLAGYRAELDTREMDRDGIAAVQAEIAAFAELSSDFPGFDAYVETAEAALVSGRARACAGHAAAIENGARIVIETGDSARPLAAFACALYDNDHILAGFDVAGGGDGAVLSIDSADQGVMEFTLADLGPTDGGQLYGAGTDADGMDWDATIAELLIRPPSGVPDRSGITECDLLAGDPSDPDQPAPGVKLEDTPPDYDFDRAIDACIAAVEHDPGATRQLYQLGRVLDFLGDAENAQPYIDAAAERAYPPALHLKATQTLMTQEGDDAFFDAIDLYREASKLGFAPAKAELAALVPPGTELYREIPEPTDKDVMGAVRSKICEGFAGMGACVYRTGVASKKCFQVAAEAFSCEVVLTQRCEMRMGNDPLMRLLSDMTAASCPRRTDPLFLRMTKKGNSWTARSEM</sequence>
<dbReference type="OrthoDB" id="9816009at2"/>
<reference evidence="1 2" key="1">
    <citation type="journal article" date="2018" name="Int. J. Syst. Evol. Microbiol.">
        <title>Pseudooceanicola lipolyticus sp. nov., a marine alphaproteobacterium, reclassification of Oceanicola flagellatus as Pseudooceanicola flagellatus comb. nov. and emended description of the genus Pseudooceanicola.</title>
        <authorList>
            <person name="Huang M.-M."/>
            <person name="Guo L.-L."/>
            <person name="Wu Y.-H."/>
            <person name="Lai Q.-L."/>
            <person name="Shao Z.-Z."/>
            <person name="Wang C.-S."/>
            <person name="Wu M."/>
            <person name="Xu X.-W."/>
        </authorList>
    </citation>
    <scope>NUCLEOTIDE SEQUENCE [LARGE SCALE GENOMIC DNA]</scope>
    <source>
        <strain evidence="1 2">157</strain>
    </source>
</reference>
<dbReference type="Proteomes" id="UP000231553">
    <property type="component" value="Unassembled WGS sequence"/>
</dbReference>
<protein>
    <recommendedName>
        <fullName evidence="3">Tetratricopeptide repeat protein</fullName>
    </recommendedName>
</protein>
<dbReference type="RefSeq" id="WP_100163514.1">
    <property type="nucleotide sequence ID" value="NZ_PGTB01000080.1"/>
</dbReference>
<dbReference type="EMBL" id="PGTB01000080">
    <property type="protein sequence ID" value="PJE35627.1"/>
    <property type="molecule type" value="Genomic_DNA"/>
</dbReference>